<feature type="repeat" description="PPR" evidence="2">
    <location>
        <begin position="411"/>
        <end position="445"/>
    </location>
</feature>
<dbReference type="PROSITE" id="PS51375">
    <property type="entry name" value="PPR"/>
    <property type="match status" value="7"/>
</dbReference>
<feature type="repeat" description="PPR" evidence="2">
    <location>
        <begin position="516"/>
        <end position="550"/>
    </location>
</feature>
<dbReference type="PANTHER" id="PTHR45613">
    <property type="entry name" value="PENTATRICOPEPTIDE REPEAT-CONTAINING PROTEIN"/>
    <property type="match status" value="1"/>
</dbReference>
<keyword evidence="3" id="KW-1185">Reference proteome</keyword>
<evidence type="ECO:0000256" key="2">
    <source>
        <dbReference type="PROSITE-ProRule" id="PRU00708"/>
    </source>
</evidence>
<dbReference type="Gene3D" id="1.25.40.10">
    <property type="entry name" value="Tetratricopeptide repeat domain"/>
    <property type="match status" value="3"/>
</dbReference>
<keyword evidence="1" id="KW-0677">Repeat</keyword>
<protein>
    <submittedName>
        <fullName evidence="4">Pentatricopeptide repeat-containing protein At1g73400, mitochondrial</fullName>
    </submittedName>
</protein>
<dbReference type="NCBIfam" id="TIGR00756">
    <property type="entry name" value="PPR"/>
    <property type="match status" value="7"/>
</dbReference>
<dbReference type="Pfam" id="PF12854">
    <property type="entry name" value="PPR_1"/>
    <property type="match status" value="1"/>
</dbReference>
<dbReference type="Pfam" id="PF01535">
    <property type="entry name" value="PPR"/>
    <property type="match status" value="1"/>
</dbReference>
<dbReference type="OrthoDB" id="185373at2759"/>
<feature type="repeat" description="PPR" evidence="2">
    <location>
        <begin position="481"/>
        <end position="515"/>
    </location>
</feature>
<dbReference type="GeneID" id="105040144"/>
<dbReference type="PANTHER" id="PTHR45613:SF9">
    <property type="entry name" value="MITOCHONDRIAL GROUP I INTRON SPLICING FACTOR CCM1"/>
    <property type="match status" value="1"/>
</dbReference>
<evidence type="ECO:0000256" key="1">
    <source>
        <dbReference type="ARBA" id="ARBA00022737"/>
    </source>
</evidence>
<evidence type="ECO:0000313" key="3">
    <source>
        <dbReference type="Proteomes" id="UP000504607"/>
    </source>
</evidence>
<feature type="repeat" description="PPR" evidence="2">
    <location>
        <begin position="338"/>
        <end position="372"/>
    </location>
</feature>
<feature type="repeat" description="PPR" evidence="2">
    <location>
        <begin position="303"/>
        <end position="337"/>
    </location>
</feature>
<feature type="repeat" description="PPR" evidence="2">
    <location>
        <begin position="446"/>
        <end position="480"/>
    </location>
</feature>
<gene>
    <name evidence="4" type="primary">LOC105040144</name>
</gene>
<name>A0A6I9QTM1_ELAGV</name>
<proteinExistence type="predicted"/>
<dbReference type="FunCoup" id="A0A6I9QTM1">
    <property type="interactions" value="1417"/>
</dbReference>
<evidence type="ECO:0000313" key="4">
    <source>
        <dbReference type="RefSeq" id="XP_010914850.1"/>
    </source>
</evidence>
<dbReference type="InParanoid" id="A0A6I9QTM1"/>
<dbReference type="Proteomes" id="UP000504607">
    <property type="component" value="Chromosome 2"/>
</dbReference>
<dbReference type="Pfam" id="PF13041">
    <property type="entry name" value="PPR_2"/>
    <property type="match status" value="3"/>
</dbReference>
<feature type="repeat" description="PPR" evidence="2">
    <location>
        <begin position="376"/>
        <end position="410"/>
    </location>
</feature>
<organism evidence="3 4">
    <name type="scientific">Elaeis guineensis var. tenera</name>
    <name type="common">Oil palm</name>
    <dbReference type="NCBI Taxonomy" id="51953"/>
    <lineage>
        <taxon>Eukaryota</taxon>
        <taxon>Viridiplantae</taxon>
        <taxon>Streptophyta</taxon>
        <taxon>Embryophyta</taxon>
        <taxon>Tracheophyta</taxon>
        <taxon>Spermatophyta</taxon>
        <taxon>Magnoliopsida</taxon>
        <taxon>Liliopsida</taxon>
        <taxon>Arecaceae</taxon>
        <taxon>Arecoideae</taxon>
        <taxon>Cocoseae</taxon>
        <taxon>Elaeidinae</taxon>
        <taxon>Elaeis</taxon>
    </lineage>
</organism>
<dbReference type="InterPro" id="IPR002885">
    <property type="entry name" value="PPR_rpt"/>
</dbReference>
<dbReference type="AlphaFoldDB" id="A0A6I9QTM1"/>
<sequence length="604" mass="68709">MGSVGIILKQMRRDPFLLVLVRSFNFRQNLGTAPDSLIGIPSAWYFSAFCLLNSSSPTAASSLHGKSVLEEPSAAPVFFPADGAPHGGRSNCFRTSPMNFSIRTFSCFFSSQSLDISSDADAAGKHLASIPEKVYDTIMSSSGADQRLESTLDSLSIQPTTELVSDVIRRLRYEEKLAFRFFTWAGHQEGYTHEPPVYNNMIDILSSTRYKARQFGVVCDILDYMKRRNKNTVPIDALLAILRTYTDKHLTHLRKFAKKKRIRQKTPPEVDAFNLLLDSLCKCSLVMEADLMFHRVKNKVIPNAETYNILFFGWCRVRDPRKAMKVLEEMMQMGHTPENFTYNAAIDSFCSAGMVSEARELFEFMRTKGSTISSPTARTYSIMIVALAKSDLMNECFRLLADMRSSGCLPDVSTYKDMIEGMCLAGKVDAAYKILEEMSQTGFPPDILTYNCFLKVLCKLRKAEEALVLCERMIESGCEPSVHTYNMLLRMFFEMCEADRALDMWHEMDRRGCARVVDTYGIMIDGLFNCGRTDDACSLLEEVINHRMKLPYQKFDAILLWLSAIGNLHAIHRLSEHMRRFYNVAMARRFAISQKKKSMSLKRR</sequence>
<accession>A0A6I9QTM1</accession>
<dbReference type="RefSeq" id="XP_010914850.1">
    <property type="nucleotide sequence ID" value="XM_010916548.3"/>
</dbReference>
<reference evidence="4" key="1">
    <citation type="submission" date="2025-08" db="UniProtKB">
        <authorList>
            <consortium name="RefSeq"/>
        </authorList>
    </citation>
    <scope>IDENTIFICATION</scope>
</reference>
<dbReference type="InterPro" id="IPR011990">
    <property type="entry name" value="TPR-like_helical_dom_sf"/>
</dbReference>
<dbReference type="KEGG" id="egu:105040144"/>